<dbReference type="InterPro" id="IPR001109">
    <property type="entry name" value="Hydrogenase_HupF/HypC"/>
</dbReference>
<dbReference type="EMBL" id="JAABNR010000010">
    <property type="protein sequence ID" value="NBZ88269.1"/>
    <property type="molecule type" value="Genomic_DNA"/>
</dbReference>
<sequence length="102" mass="10385">MCLGIPHRLASVQGILGLTETGEAIDLTLTPEALPGDWLLTFLGTSREVITEAQAALIADALQGLADIMAGGTGAAAFADLDRPPELPPHLQAALAAGQETA</sequence>
<dbReference type="NCBIfam" id="TIGR00074">
    <property type="entry name" value="hypC_hupF"/>
    <property type="match status" value="1"/>
</dbReference>
<dbReference type="PROSITE" id="PS01097">
    <property type="entry name" value="HUPF_HYPC"/>
    <property type="match status" value="1"/>
</dbReference>
<protein>
    <submittedName>
        <fullName evidence="2">HypC/HybG/HupF family hydrogenase formation chaperone</fullName>
    </submittedName>
</protein>
<organism evidence="2 3">
    <name type="scientific">Stagnihabitans tardus</name>
    <dbReference type="NCBI Taxonomy" id="2699202"/>
    <lineage>
        <taxon>Bacteria</taxon>
        <taxon>Pseudomonadati</taxon>
        <taxon>Pseudomonadota</taxon>
        <taxon>Alphaproteobacteria</taxon>
        <taxon>Rhodobacterales</taxon>
        <taxon>Paracoccaceae</taxon>
        <taxon>Stagnihabitans</taxon>
    </lineage>
</organism>
<evidence type="ECO:0000313" key="2">
    <source>
        <dbReference type="EMBL" id="NBZ88269.1"/>
    </source>
</evidence>
<proteinExistence type="inferred from homology"/>
<dbReference type="Proteomes" id="UP001193501">
    <property type="component" value="Unassembled WGS sequence"/>
</dbReference>
<dbReference type="Gene3D" id="2.30.30.140">
    <property type="match status" value="1"/>
</dbReference>
<dbReference type="PRINTS" id="PR00445">
    <property type="entry name" value="HUPFHYPC"/>
</dbReference>
<comment type="caution">
    <text evidence="2">The sequence shown here is derived from an EMBL/GenBank/DDBJ whole genome shotgun (WGS) entry which is preliminary data.</text>
</comment>
<accession>A0AAE4YAE3</accession>
<dbReference type="AlphaFoldDB" id="A0AAE4YAE3"/>
<dbReference type="Pfam" id="PF01455">
    <property type="entry name" value="HupF_HypC"/>
    <property type="match status" value="1"/>
</dbReference>
<name>A0AAE4YAE3_9RHOB</name>
<dbReference type="InterPro" id="IPR019812">
    <property type="entry name" value="Hydgase_assmbl_chp_CS"/>
</dbReference>
<gene>
    <name evidence="2" type="primary">hypC</name>
    <name evidence="2" type="ORF">GV832_11820</name>
</gene>
<reference evidence="2" key="1">
    <citation type="submission" date="2020-01" db="EMBL/GenBank/DDBJ databases">
        <authorList>
            <person name="Chen W.-M."/>
        </authorList>
    </citation>
    <scope>NUCLEOTIDE SEQUENCE</scope>
    <source>
        <strain evidence="2">CYK-10</strain>
    </source>
</reference>
<keyword evidence="3" id="KW-1185">Reference proteome</keyword>
<evidence type="ECO:0000256" key="1">
    <source>
        <dbReference type="ARBA" id="ARBA00006018"/>
    </source>
</evidence>
<evidence type="ECO:0000313" key="3">
    <source>
        <dbReference type="Proteomes" id="UP001193501"/>
    </source>
</evidence>
<comment type="similarity">
    <text evidence="1">Belongs to the HupF/HypC family.</text>
</comment>
<dbReference type="SUPFAM" id="SSF159127">
    <property type="entry name" value="HupF/HypC-like"/>
    <property type="match status" value="1"/>
</dbReference>
<dbReference type="RefSeq" id="WP_168775085.1">
    <property type="nucleotide sequence ID" value="NZ_JAABNR010000010.1"/>
</dbReference>